<evidence type="ECO:0000313" key="1">
    <source>
        <dbReference type="EMBL" id="KZV51325.1"/>
    </source>
</evidence>
<dbReference type="EMBL" id="KQ991746">
    <property type="protein sequence ID" value="KZV51325.1"/>
    <property type="molecule type" value="Genomic_DNA"/>
</dbReference>
<name>A0A2Z7CY99_9LAMI</name>
<keyword evidence="2" id="KW-1185">Reference proteome</keyword>
<proteinExistence type="predicted"/>
<dbReference type="Proteomes" id="UP000250235">
    <property type="component" value="Unassembled WGS sequence"/>
</dbReference>
<gene>
    <name evidence="1" type="ORF">F511_05319</name>
</gene>
<dbReference type="AlphaFoldDB" id="A0A2Z7CY99"/>
<evidence type="ECO:0000313" key="2">
    <source>
        <dbReference type="Proteomes" id="UP000250235"/>
    </source>
</evidence>
<sequence>MPGVMSVNPATAHIGSHTTLTSTPWSFSWSFREEYCTPLVIGSTLDHCACTRLCTQSLPLCTALDLQLSNSALHPLHFNSA</sequence>
<organism evidence="1 2">
    <name type="scientific">Dorcoceras hygrometricum</name>
    <dbReference type="NCBI Taxonomy" id="472368"/>
    <lineage>
        <taxon>Eukaryota</taxon>
        <taxon>Viridiplantae</taxon>
        <taxon>Streptophyta</taxon>
        <taxon>Embryophyta</taxon>
        <taxon>Tracheophyta</taxon>
        <taxon>Spermatophyta</taxon>
        <taxon>Magnoliopsida</taxon>
        <taxon>eudicotyledons</taxon>
        <taxon>Gunneridae</taxon>
        <taxon>Pentapetalae</taxon>
        <taxon>asterids</taxon>
        <taxon>lamiids</taxon>
        <taxon>Lamiales</taxon>
        <taxon>Gesneriaceae</taxon>
        <taxon>Didymocarpoideae</taxon>
        <taxon>Trichosporeae</taxon>
        <taxon>Loxocarpinae</taxon>
        <taxon>Dorcoceras</taxon>
    </lineage>
</organism>
<accession>A0A2Z7CY99</accession>
<protein>
    <submittedName>
        <fullName evidence="1">Uncharacterized protein</fullName>
    </submittedName>
</protein>
<reference evidence="1 2" key="1">
    <citation type="journal article" date="2015" name="Proc. Natl. Acad. Sci. U.S.A.">
        <title>The resurrection genome of Boea hygrometrica: A blueprint for survival of dehydration.</title>
        <authorList>
            <person name="Xiao L."/>
            <person name="Yang G."/>
            <person name="Zhang L."/>
            <person name="Yang X."/>
            <person name="Zhao S."/>
            <person name="Ji Z."/>
            <person name="Zhou Q."/>
            <person name="Hu M."/>
            <person name="Wang Y."/>
            <person name="Chen M."/>
            <person name="Xu Y."/>
            <person name="Jin H."/>
            <person name="Xiao X."/>
            <person name="Hu G."/>
            <person name="Bao F."/>
            <person name="Hu Y."/>
            <person name="Wan P."/>
            <person name="Li L."/>
            <person name="Deng X."/>
            <person name="Kuang T."/>
            <person name="Xiang C."/>
            <person name="Zhu J.K."/>
            <person name="Oliver M.J."/>
            <person name="He Y."/>
        </authorList>
    </citation>
    <scope>NUCLEOTIDE SEQUENCE [LARGE SCALE GENOMIC DNA]</scope>
    <source>
        <strain evidence="2">cv. XS01</strain>
    </source>
</reference>